<keyword evidence="4" id="KW-1185">Reference proteome</keyword>
<evidence type="ECO:0000256" key="1">
    <source>
        <dbReference type="PROSITE-ProRule" id="PRU00325"/>
    </source>
</evidence>
<organism evidence="3 4">
    <name type="scientific">Ruminococcus difficilis</name>
    <dbReference type="NCBI Taxonomy" id="2763069"/>
    <lineage>
        <taxon>Bacteria</taxon>
        <taxon>Bacillati</taxon>
        <taxon>Bacillota</taxon>
        <taxon>Clostridia</taxon>
        <taxon>Eubacteriales</taxon>
        <taxon>Oscillospiraceae</taxon>
        <taxon>Ruminococcus</taxon>
    </lineage>
</organism>
<dbReference type="RefSeq" id="WP_201427252.1">
    <property type="nucleotide sequence ID" value="NZ_JAEQMG010000050.1"/>
</dbReference>
<keyword evidence="1" id="KW-0863">Zinc-finger</keyword>
<evidence type="ECO:0000313" key="3">
    <source>
        <dbReference type="EMBL" id="MBK6088347.1"/>
    </source>
</evidence>
<dbReference type="InterPro" id="IPR007527">
    <property type="entry name" value="Znf_SWIM"/>
</dbReference>
<dbReference type="AlphaFoldDB" id="A0A934U3H7"/>
<protein>
    <submittedName>
        <fullName evidence="3">SWIM zinc finger family protein</fullName>
    </submittedName>
</protein>
<comment type="caution">
    <text evidence="3">The sequence shown here is derived from an EMBL/GenBank/DDBJ whole genome shotgun (WGS) entry which is preliminary data.</text>
</comment>
<proteinExistence type="predicted"/>
<sequence>MNNWKQMFTSKILDRGYAYYTDGLVEDLFRDGDTITAVVNGTEDYEVAIIFDGNEIEELFCTCPYAEDGFYCKHMAAVLYELEDTKEVPVKNNSANQDITEMVNSADEQYVRDFLANILKENELICQRFMMMLPNQRKRSVKDYKAFVDAIIRSHTNHSGYVEYRDAEAMIDELLDIVYDLDLLIKDGRALDAFEISLYILQETQGTDPEHEDVYLLYDHLAEYWYKIAETATAEEKNIIFERLFNGINHRLYPDEYIRTFLFHAFREPRYLPKLFETLDSEIESVKHDRYQYGNMVLRKLNLMSETGTDFTIIEKTCREYWDSDSARQWLAKHYELRGQIQDAIQVYEEGIQLDREYRGLVNQYRDKLLRLYQQIGNDEKYMEYLWLLVTDGEKEYYRELKSHYTDEEWQCEREKVFQCYFSLALADMYCEEKLYDRLWELLKEKDLQMILGYEDVLLPKYASEILTKYRYSLNRAATQASNRSTYQEWVRLLKRMEKIDGGKELAQQIANEWRVKYRNRRAMMEELSKL</sequence>
<dbReference type="EMBL" id="JAEQMG010000050">
    <property type="protein sequence ID" value="MBK6088347.1"/>
    <property type="molecule type" value="Genomic_DNA"/>
</dbReference>
<dbReference type="Pfam" id="PF04434">
    <property type="entry name" value="SWIM"/>
    <property type="match status" value="1"/>
</dbReference>
<gene>
    <name evidence="3" type="ORF">JKK62_06695</name>
</gene>
<feature type="domain" description="SWIM-type" evidence="2">
    <location>
        <begin position="45"/>
        <end position="83"/>
    </location>
</feature>
<name>A0A934U3H7_9FIRM</name>
<dbReference type="Proteomes" id="UP000633365">
    <property type="component" value="Unassembled WGS sequence"/>
</dbReference>
<dbReference type="GO" id="GO:0008270">
    <property type="term" value="F:zinc ion binding"/>
    <property type="evidence" value="ECO:0007669"/>
    <property type="project" value="UniProtKB-KW"/>
</dbReference>
<keyword evidence="1" id="KW-0479">Metal-binding</keyword>
<evidence type="ECO:0000259" key="2">
    <source>
        <dbReference type="PROSITE" id="PS50966"/>
    </source>
</evidence>
<reference evidence="3" key="1">
    <citation type="submission" date="2021-01" db="EMBL/GenBank/DDBJ databases">
        <title>Genome public.</title>
        <authorList>
            <person name="Liu C."/>
            <person name="Sun Q."/>
        </authorList>
    </citation>
    <scope>NUCLEOTIDE SEQUENCE</scope>
    <source>
        <strain evidence="3">M6</strain>
    </source>
</reference>
<dbReference type="PROSITE" id="PS50966">
    <property type="entry name" value="ZF_SWIM"/>
    <property type="match status" value="1"/>
</dbReference>
<evidence type="ECO:0000313" key="4">
    <source>
        <dbReference type="Proteomes" id="UP000633365"/>
    </source>
</evidence>
<accession>A0A934U3H7</accession>
<keyword evidence="1" id="KW-0862">Zinc</keyword>